<evidence type="ECO:0000256" key="2">
    <source>
        <dbReference type="SAM" id="SignalP"/>
    </source>
</evidence>
<keyword evidence="4" id="KW-1185">Reference proteome</keyword>
<gene>
    <name evidence="3" type="ORF">BDK89_4244</name>
</gene>
<dbReference type="AlphaFoldDB" id="A0A4R7I6W3"/>
<feature type="region of interest" description="Disordered" evidence="1">
    <location>
        <begin position="20"/>
        <end position="86"/>
    </location>
</feature>
<feature type="compositionally biased region" description="Acidic residues" evidence="1">
    <location>
        <begin position="22"/>
        <end position="34"/>
    </location>
</feature>
<dbReference type="RefSeq" id="WP_133870822.1">
    <property type="nucleotide sequence ID" value="NZ_SOAU01000001.1"/>
</dbReference>
<reference evidence="3 4" key="1">
    <citation type="submission" date="2019-03" db="EMBL/GenBank/DDBJ databases">
        <title>Sequencing the genomes of 1000 actinobacteria strains.</title>
        <authorList>
            <person name="Klenk H.-P."/>
        </authorList>
    </citation>
    <scope>NUCLEOTIDE SEQUENCE [LARGE SCALE GENOMIC DNA]</scope>
    <source>
        <strain evidence="3 4">DSM 18936</strain>
    </source>
</reference>
<keyword evidence="2" id="KW-0732">Signal</keyword>
<comment type="caution">
    <text evidence="3">The sequence shown here is derived from an EMBL/GenBank/DDBJ whole genome shotgun (WGS) entry which is preliminary data.</text>
</comment>
<protein>
    <submittedName>
        <fullName evidence="3">Uncharacterized protein</fullName>
    </submittedName>
</protein>
<feature type="chain" id="PRO_5020691183" evidence="2">
    <location>
        <begin position="23"/>
        <end position="196"/>
    </location>
</feature>
<dbReference type="OrthoDB" id="2034748at2"/>
<feature type="compositionally biased region" description="Low complexity" evidence="1">
    <location>
        <begin position="35"/>
        <end position="44"/>
    </location>
</feature>
<sequence length="196" mass="19968">MTARRLVAAAAALLLVAGCASGDDDTATDGDTTSDGDTTTVVDTAADDSPDDTSAVTTPADTDSTAATTEPASPATTAPTATTQPIATTVPPEPFYGDFEVVIAQHTPESGGGLRPRLIWDAVDGADHYAVYLYAPSGEAYWAWRGRETEVFVGGATQLADGSPGPSVSDGMSWAVVAYDADLLPVAASPMRSITP</sequence>
<accession>A0A4R7I6W3</accession>
<proteinExistence type="predicted"/>
<evidence type="ECO:0000313" key="4">
    <source>
        <dbReference type="Proteomes" id="UP000294558"/>
    </source>
</evidence>
<feature type="signal peptide" evidence="2">
    <location>
        <begin position="1"/>
        <end position="22"/>
    </location>
</feature>
<evidence type="ECO:0000256" key="1">
    <source>
        <dbReference type="SAM" id="MobiDB-lite"/>
    </source>
</evidence>
<dbReference type="PROSITE" id="PS51257">
    <property type="entry name" value="PROKAR_LIPOPROTEIN"/>
    <property type="match status" value="1"/>
</dbReference>
<dbReference type="EMBL" id="SOAU01000001">
    <property type="protein sequence ID" value="TDT18616.1"/>
    <property type="molecule type" value="Genomic_DNA"/>
</dbReference>
<dbReference type="Proteomes" id="UP000294558">
    <property type="component" value="Unassembled WGS sequence"/>
</dbReference>
<name>A0A4R7I6W3_9ACTN</name>
<evidence type="ECO:0000313" key="3">
    <source>
        <dbReference type="EMBL" id="TDT18616.1"/>
    </source>
</evidence>
<organism evidence="3 4">
    <name type="scientific">Ilumatobacter fluminis</name>
    <dbReference type="NCBI Taxonomy" id="467091"/>
    <lineage>
        <taxon>Bacteria</taxon>
        <taxon>Bacillati</taxon>
        <taxon>Actinomycetota</taxon>
        <taxon>Acidimicrobiia</taxon>
        <taxon>Acidimicrobiales</taxon>
        <taxon>Ilumatobacteraceae</taxon>
        <taxon>Ilumatobacter</taxon>
    </lineage>
</organism>
<feature type="compositionally biased region" description="Low complexity" evidence="1">
    <location>
        <begin position="52"/>
        <end position="86"/>
    </location>
</feature>